<dbReference type="InterPro" id="IPR029064">
    <property type="entry name" value="Ribosomal_eL30-like_sf"/>
</dbReference>
<dbReference type="Gene3D" id="3.30.1330.30">
    <property type="match status" value="1"/>
</dbReference>
<evidence type="ECO:0000313" key="12">
    <source>
        <dbReference type="EMBL" id="KAK0635562.1"/>
    </source>
</evidence>
<dbReference type="Proteomes" id="UP001174934">
    <property type="component" value="Unassembled WGS sequence"/>
</dbReference>
<keyword evidence="5" id="KW-0808">Transferase</keyword>
<feature type="compositionally biased region" description="Basic and acidic residues" evidence="10">
    <location>
        <begin position="200"/>
        <end position="215"/>
    </location>
</feature>
<gene>
    <name evidence="12" type="ORF">B0T17DRAFT_516654</name>
</gene>
<dbReference type="InterPro" id="IPR047182">
    <property type="entry name" value="MRM1"/>
</dbReference>
<dbReference type="InterPro" id="IPR047261">
    <property type="entry name" value="MRM1_MeTrfase_dom"/>
</dbReference>
<proteinExistence type="inferred from homology"/>
<keyword evidence="7" id="KW-0809">Transit peptide</keyword>
<dbReference type="FunFam" id="3.30.1330.30:FF:000035">
    <property type="entry name" value="TrmH family RNA methyltransferase"/>
    <property type="match status" value="1"/>
</dbReference>
<dbReference type="GO" id="GO:0005739">
    <property type="term" value="C:mitochondrion"/>
    <property type="evidence" value="ECO:0007669"/>
    <property type="project" value="UniProtKB-SubCell"/>
</dbReference>
<evidence type="ECO:0000256" key="9">
    <source>
        <dbReference type="ARBA" id="ARBA00034881"/>
    </source>
</evidence>
<evidence type="ECO:0000256" key="4">
    <source>
        <dbReference type="ARBA" id="ARBA00022603"/>
    </source>
</evidence>
<comment type="subcellular location">
    <subcellularLocation>
        <location evidence="1">Mitochondrion</location>
    </subcellularLocation>
</comment>
<keyword evidence="3" id="KW-0698">rRNA processing</keyword>
<dbReference type="SUPFAM" id="SSF75217">
    <property type="entry name" value="alpha/beta knot"/>
    <property type="match status" value="1"/>
</dbReference>
<organism evidence="12 13">
    <name type="scientific">Bombardia bombarda</name>
    <dbReference type="NCBI Taxonomy" id="252184"/>
    <lineage>
        <taxon>Eukaryota</taxon>
        <taxon>Fungi</taxon>
        <taxon>Dikarya</taxon>
        <taxon>Ascomycota</taxon>
        <taxon>Pezizomycotina</taxon>
        <taxon>Sordariomycetes</taxon>
        <taxon>Sordariomycetidae</taxon>
        <taxon>Sordariales</taxon>
        <taxon>Lasiosphaeriaceae</taxon>
        <taxon>Bombardia</taxon>
    </lineage>
</organism>
<dbReference type="PANTHER" id="PTHR46103:SF1">
    <property type="entry name" value="RRNA METHYLTRANSFERASE 1, MITOCHONDRIAL"/>
    <property type="match status" value="1"/>
</dbReference>
<evidence type="ECO:0000256" key="1">
    <source>
        <dbReference type="ARBA" id="ARBA00004173"/>
    </source>
</evidence>
<feature type="compositionally biased region" description="Low complexity" evidence="10">
    <location>
        <begin position="328"/>
        <end position="342"/>
    </location>
</feature>
<dbReference type="CDD" id="cd18105">
    <property type="entry name" value="SpoU-like_MRM1"/>
    <property type="match status" value="1"/>
</dbReference>
<evidence type="ECO:0000259" key="11">
    <source>
        <dbReference type="SMART" id="SM00967"/>
    </source>
</evidence>
<dbReference type="GO" id="GO:0003723">
    <property type="term" value="F:RNA binding"/>
    <property type="evidence" value="ECO:0007669"/>
    <property type="project" value="InterPro"/>
</dbReference>
<name>A0AA39XLN6_9PEZI</name>
<keyword evidence="6" id="KW-0949">S-adenosyl-L-methionine</keyword>
<dbReference type="EMBL" id="JAULSR010000001">
    <property type="protein sequence ID" value="KAK0635562.1"/>
    <property type="molecule type" value="Genomic_DNA"/>
</dbReference>
<feature type="compositionally biased region" description="Basic and acidic residues" evidence="10">
    <location>
        <begin position="256"/>
        <end position="289"/>
    </location>
</feature>
<dbReference type="InterPro" id="IPR013123">
    <property type="entry name" value="SpoU_subst-bd"/>
</dbReference>
<keyword evidence="4" id="KW-0489">Methyltransferase</keyword>
<dbReference type="InterPro" id="IPR001537">
    <property type="entry name" value="SpoU_MeTrfase"/>
</dbReference>
<evidence type="ECO:0000256" key="5">
    <source>
        <dbReference type="ARBA" id="ARBA00022679"/>
    </source>
</evidence>
<sequence length="725" mass="77586">MTLSMLCRTARPTLLARSTPTGAIIFPSKRPASLSSIHKGLRRSQKAQSRVPARSPRPSFASGEGMSEERPKPMTYAQRQAARKAAEQEKPDFKIRKGKKDITEYPDKAPKAKTRASLFFDPESNFGKKSLVYQVKAQLQSKDQGSAPEKRAGRSKPAFSRSPPSSSSRPSWPEFSEKPSSASARSSDLRTTLDLSGFDDGPRGGDSRSSGDRKSFGASRRFGVSASRGSATRGRNHGGVGRTSSARELVFNAPRISDDAPSRDPANKDAPSEEASGRGDRPTFRERKAYGAARGGGLRDAGRDARPRGASFPSRDSVSFRGRDDSARPSSSTSSASLESPLGGASESTPEVWDLPKGFAKPAASRASIELPSRPQYKVTRVGSGPSFGDSHPHFKDPNQPISVPYTTAASQFLYGKSVVEAALQSARRRLYKLYIYSGTNRQNVTQDFAVEKLARRRGIETVIVGDDGLRLMDKMSGSRPHNGYVLEASPLPQLPVTGLGPMSTSEEDGGGSGYQVNLGHQSAEEAAINGASNFIESSSTTHKPLVVVLDQVLDPGNLGAILRTVSFLGTTAVAITKRNSASLTPVALKASAGASEALTLFSLDSLPHFLAESRENGWEVYAAVPQTLSSSSQRHIDMHDVEDLDPLSKKPCILVMGSEGEGLSKVVKSKADFEVNIPNLSGANVIDSLNVSVAAGLLCSAFLKGQVKSQFTLVKEEEKKGALW</sequence>
<dbReference type="Gene3D" id="3.40.1280.10">
    <property type="match status" value="1"/>
</dbReference>
<dbReference type="PANTHER" id="PTHR46103">
    <property type="entry name" value="RRNA METHYLTRANSFERASE 1, MITOCHONDRIAL"/>
    <property type="match status" value="1"/>
</dbReference>
<feature type="compositionally biased region" description="Low complexity" evidence="10">
    <location>
        <begin position="155"/>
        <end position="186"/>
    </location>
</feature>
<evidence type="ECO:0000256" key="3">
    <source>
        <dbReference type="ARBA" id="ARBA00022552"/>
    </source>
</evidence>
<evidence type="ECO:0000256" key="7">
    <source>
        <dbReference type="ARBA" id="ARBA00022946"/>
    </source>
</evidence>
<dbReference type="Pfam" id="PF00588">
    <property type="entry name" value="SpoU_methylase"/>
    <property type="match status" value="1"/>
</dbReference>
<keyword evidence="8" id="KW-0496">Mitochondrion</keyword>
<feature type="domain" description="RNA 2-O ribose methyltransferase substrate binding" evidence="11">
    <location>
        <begin position="413"/>
        <end position="495"/>
    </location>
</feature>
<dbReference type="GO" id="GO:0016435">
    <property type="term" value="F:rRNA (guanine) methyltransferase activity"/>
    <property type="evidence" value="ECO:0007669"/>
    <property type="project" value="TreeGrafter"/>
</dbReference>
<protein>
    <recommendedName>
        <fullName evidence="9">rRNA methyltransferase 1, mitochondrial</fullName>
    </recommendedName>
</protein>
<comment type="similarity">
    <text evidence="2">Belongs to the class IV-like SAM-binding methyltransferase superfamily. RNA methyltransferase TrmH family.</text>
</comment>
<accession>A0AA39XLN6</accession>
<dbReference type="SUPFAM" id="SSF55315">
    <property type="entry name" value="L30e-like"/>
    <property type="match status" value="1"/>
</dbReference>
<feature type="region of interest" description="Disordered" evidence="10">
    <location>
        <begin position="32"/>
        <end position="116"/>
    </location>
</feature>
<comment type="caution">
    <text evidence="12">The sequence shown here is derived from an EMBL/GenBank/DDBJ whole genome shotgun (WGS) entry which is preliminary data.</text>
</comment>
<dbReference type="AlphaFoldDB" id="A0AA39XLN6"/>
<evidence type="ECO:0000256" key="6">
    <source>
        <dbReference type="ARBA" id="ARBA00022691"/>
    </source>
</evidence>
<feature type="compositionally biased region" description="Basic and acidic residues" evidence="10">
    <location>
        <begin position="84"/>
        <end position="110"/>
    </location>
</feature>
<feature type="region of interest" description="Disordered" evidence="10">
    <location>
        <begin position="137"/>
        <end position="356"/>
    </location>
</feature>
<dbReference type="InterPro" id="IPR029026">
    <property type="entry name" value="tRNA_m1G_MTases_N"/>
</dbReference>
<keyword evidence="13" id="KW-1185">Reference proteome</keyword>
<dbReference type="SMART" id="SM00967">
    <property type="entry name" value="SpoU_sub_bind"/>
    <property type="match status" value="1"/>
</dbReference>
<reference evidence="12" key="1">
    <citation type="submission" date="2023-06" db="EMBL/GenBank/DDBJ databases">
        <title>Genome-scale phylogeny and comparative genomics of the fungal order Sordariales.</title>
        <authorList>
            <consortium name="Lawrence Berkeley National Laboratory"/>
            <person name="Hensen N."/>
            <person name="Bonometti L."/>
            <person name="Westerberg I."/>
            <person name="Brannstrom I.O."/>
            <person name="Guillou S."/>
            <person name="Cros-Aarteil S."/>
            <person name="Calhoun S."/>
            <person name="Haridas S."/>
            <person name="Kuo A."/>
            <person name="Mondo S."/>
            <person name="Pangilinan J."/>
            <person name="Riley R."/>
            <person name="LaButti K."/>
            <person name="Andreopoulos B."/>
            <person name="Lipzen A."/>
            <person name="Chen C."/>
            <person name="Yanf M."/>
            <person name="Daum C."/>
            <person name="Ng V."/>
            <person name="Clum A."/>
            <person name="Steindorff A."/>
            <person name="Ohm R."/>
            <person name="Martin F."/>
            <person name="Silar P."/>
            <person name="Natvig D."/>
            <person name="Lalanne C."/>
            <person name="Gautier V."/>
            <person name="Ament-velasquez S.L."/>
            <person name="Kruys A."/>
            <person name="Hutchinson M.I."/>
            <person name="Powell A.J."/>
            <person name="Barry K."/>
            <person name="Miller A.N."/>
            <person name="Grigoriev I.V."/>
            <person name="Debuchy R."/>
            <person name="Gladieux P."/>
            <person name="Thoren M.H."/>
            <person name="Johannesson H."/>
        </authorList>
    </citation>
    <scope>NUCLEOTIDE SEQUENCE</scope>
    <source>
        <strain evidence="12">SMH3391-2</strain>
    </source>
</reference>
<evidence type="ECO:0000313" key="13">
    <source>
        <dbReference type="Proteomes" id="UP001174934"/>
    </source>
</evidence>
<dbReference type="InterPro" id="IPR029028">
    <property type="entry name" value="Alpha/beta_knot_MTases"/>
</dbReference>
<evidence type="ECO:0000256" key="10">
    <source>
        <dbReference type="SAM" id="MobiDB-lite"/>
    </source>
</evidence>
<evidence type="ECO:0000256" key="8">
    <source>
        <dbReference type="ARBA" id="ARBA00023128"/>
    </source>
</evidence>
<evidence type="ECO:0000256" key="2">
    <source>
        <dbReference type="ARBA" id="ARBA00007228"/>
    </source>
</evidence>
<dbReference type="Pfam" id="PF08032">
    <property type="entry name" value="SpoU_sub_bind"/>
    <property type="match status" value="1"/>
</dbReference>